<organism evidence="1 2">
    <name type="scientific">Nocardioides zeae</name>
    <dbReference type="NCBI Taxonomy" id="1457234"/>
    <lineage>
        <taxon>Bacteria</taxon>
        <taxon>Bacillati</taxon>
        <taxon>Actinomycetota</taxon>
        <taxon>Actinomycetes</taxon>
        <taxon>Propionibacteriales</taxon>
        <taxon>Nocardioidaceae</taxon>
        <taxon>Nocardioides</taxon>
    </lineage>
</organism>
<accession>A0ACC6INK0</accession>
<evidence type="ECO:0000313" key="2">
    <source>
        <dbReference type="Proteomes" id="UP001261666"/>
    </source>
</evidence>
<sequence>MNVTTAEANAFSKQLTTEIRVLMARRDLTQQELADDLGRAADWLSRRLAGRSRYTVDDVLVIAQALEVEAPELFAAAYANATGR</sequence>
<name>A0ACC6INK0_9ACTN</name>
<proteinExistence type="predicted"/>
<dbReference type="Proteomes" id="UP001261666">
    <property type="component" value="Unassembled WGS sequence"/>
</dbReference>
<keyword evidence="2" id="KW-1185">Reference proteome</keyword>
<reference evidence="1" key="1">
    <citation type="submission" date="2023-08" db="EMBL/GenBank/DDBJ databases">
        <title>Functional and genomic diversity of the sorghum phyllosphere microbiome.</title>
        <authorList>
            <person name="Shade A."/>
        </authorList>
    </citation>
    <scope>NUCLEOTIDE SEQUENCE</scope>
    <source>
        <strain evidence="1">SORGH_AS_0885</strain>
    </source>
</reference>
<gene>
    <name evidence="1" type="ORF">QE364_003919</name>
</gene>
<dbReference type="EMBL" id="JAVIZJ010000019">
    <property type="protein sequence ID" value="MDR6212188.1"/>
    <property type="molecule type" value="Genomic_DNA"/>
</dbReference>
<protein>
    <submittedName>
        <fullName evidence="1">Transcriptional regulator with XRE-family HTH domain</fullName>
    </submittedName>
</protein>
<comment type="caution">
    <text evidence="1">The sequence shown here is derived from an EMBL/GenBank/DDBJ whole genome shotgun (WGS) entry which is preliminary data.</text>
</comment>
<evidence type="ECO:0000313" key="1">
    <source>
        <dbReference type="EMBL" id="MDR6212188.1"/>
    </source>
</evidence>